<dbReference type="RefSeq" id="XP_065956359.1">
    <property type="nucleotide sequence ID" value="XM_066101276.1"/>
</dbReference>
<dbReference type="AlphaFoldDB" id="A0A7T6XJI6"/>
<organism evidence="1 2">
    <name type="scientific">Penicillium digitatum</name>
    <name type="common">Green mold</name>
    <dbReference type="NCBI Taxonomy" id="36651"/>
    <lineage>
        <taxon>Eukaryota</taxon>
        <taxon>Fungi</taxon>
        <taxon>Dikarya</taxon>
        <taxon>Ascomycota</taxon>
        <taxon>Pezizomycotina</taxon>
        <taxon>Eurotiomycetes</taxon>
        <taxon>Eurotiomycetidae</taxon>
        <taxon>Eurotiales</taxon>
        <taxon>Aspergillaceae</taxon>
        <taxon>Penicillium</taxon>
    </lineage>
</organism>
<dbReference type="Proteomes" id="UP000595662">
    <property type="component" value="Chromosome 2"/>
</dbReference>
<dbReference type="Gene3D" id="3.40.1090.10">
    <property type="entry name" value="Cytosolic phospholipase A2 catalytic domain"/>
    <property type="match status" value="1"/>
</dbReference>
<protein>
    <submittedName>
        <fullName evidence="1">Zinc finger, RING-type</fullName>
    </submittedName>
</protein>
<reference evidence="1 2" key="1">
    <citation type="submission" date="2020-08" db="EMBL/GenBank/DDBJ databases">
        <title>The completed genome sequence of the pathogenic ascomycete fungus Penicillium digitatum.</title>
        <authorList>
            <person name="Wang M."/>
        </authorList>
    </citation>
    <scope>NUCLEOTIDE SEQUENCE [LARGE SCALE GENOMIC DNA]</scope>
    <source>
        <strain evidence="1 2">PdW03</strain>
    </source>
</reference>
<accession>A0A7T6XJI6</accession>
<gene>
    <name evidence="1" type="ORF">Pdw03_6170</name>
</gene>
<dbReference type="EMBL" id="CP060775">
    <property type="protein sequence ID" value="QQK42269.1"/>
    <property type="molecule type" value="Genomic_DNA"/>
</dbReference>
<evidence type="ECO:0000313" key="1">
    <source>
        <dbReference type="EMBL" id="QQK42269.1"/>
    </source>
</evidence>
<sequence length="72" mass="8115">MLGYYTNFSIAYGRLRPDNESEPFVWQVARATAAAPCLFPTIDIPGLGTFQDGVLMFSFRLERDLRLVASLQ</sequence>
<dbReference type="GeneID" id="90952828"/>
<evidence type="ECO:0000313" key="2">
    <source>
        <dbReference type="Proteomes" id="UP000595662"/>
    </source>
</evidence>
<proteinExistence type="predicted"/>
<name>A0A7T6XJI6_PENDI</name>